<dbReference type="EMBL" id="BNJQ01000042">
    <property type="protein sequence ID" value="GHP12441.1"/>
    <property type="molecule type" value="Genomic_DNA"/>
</dbReference>
<dbReference type="Proteomes" id="UP000660262">
    <property type="component" value="Unassembled WGS sequence"/>
</dbReference>
<dbReference type="PANTHER" id="PTHR21716:SF4">
    <property type="entry name" value="TRANSMEMBRANE PROTEIN 245"/>
    <property type="match status" value="1"/>
</dbReference>
<evidence type="ECO:0000256" key="4">
    <source>
        <dbReference type="ARBA" id="ARBA00022989"/>
    </source>
</evidence>
<feature type="region of interest" description="Disordered" evidence="6">
    <location>
        <begin position="1"/>
        <end position="29"/>
    </location>
</feature>
<evidence type="ECO:0000256" key="6">
    <source>
        <dbReference type="SAM" id="MobiDB-lite"/>
    </source>
</evidence>
<gene>
    <name evidence="8" type="ORF">PPROV_001116900</name>
</gene>
<feature type="transmembrane region" description="Helical" evidence="7">
    <location>
        <begin position="686"/>
        <end position="706"/>
    </location>
</feature>
<sequence length="807" mass="83891">MTAPTASTTVPHAVPHAHTPPVVTPTPGVVDGGGGGLGSSYHAAPGSDNANADNASSSSSSFASNVGNLITSVFVGNVLTVLFLSLLWQVLSVASPFLRPITWATFFAVALRVPKDALLSRLKKSLRKTNGLLHLCAMPFTSVYDLVVSSFGSTETNAGGEASERPASDAYFTWLKRAWVIYAVARISGAMPAAAITTLAVVAGTQAVAAWKHRGSSGGGSQDTTQAETASSTTTAATTTTTTPARNNARERVASPLGRRSPNKTTNTTPAAGAHRRHSSSEELATTPSKDIPSCAVKPKRQLTRSNTLTSLPVRLLGRAWTAFDSACCSTLSDASLLHTLASVVLLVGGAVLLSAVFSLYTTMVVRELRVTISVAQTAVAAQIRVGRNATAYATSKVLELGGKNATEINGTADGSTTEMFADLLTSLGSNQEVRQWLEYAQSHVDAMAARYNVSAPLLVELMERMGGAEGADDVAAADWLSLPPELVAALEQGRAAWAQVLMGDLKGAASTISAAVAGASALASEQLASFADLANVGIRVAFRMAFRMGFLANGVLAGSTKALVAIGSGVAGALLNVLTFFFTLFYFLSAKKTPIELLTDVLPLDDSERNAVGSALGESVRAVFVVVLKEAAFHGSFMLLLLMLLRAPLCFSASAGAAVLAAIPVVPPSVAAVPAVLMMEKGARAWGLAGVIVHYLIAMFADAAIQSESGQHYYLFALSVFGGMAAFSPAYEGAILGPLLVTGITFMLKLARMLTHAYEPTPSGAGSSVKVPPSTGLRERLQRVFPSPRVAMPRAGTPKPQPAWQS</sequence>
<name>A0A830I403_9CHLO</name>
<protein>
    <recommendedName>
        <fullName evidence="10">Transmembrane protein</fullName>
    </recommendedName>
</protein>
<feature type="compositionally biased region" description="Low complexity" evidence="6">
    <location>
        <begin position="224"/>
        <end position="243"/>
    </location>
</feature>
<comment type="subcellular location">
    <subcellularLocation>
        <location evidence="1">Membrane</location>
        <topology evidence="1">Multi-pass membrane protein</topology>
    </subcellularLocation>
</comment>
<keyword evidence="4 7" id="KW-1133">Transmembrane helix</keyword>
<feature type="compositionally biased region" description="Low complexity" evidence="6">
    <location>
        <begin position="8"/>
        <end position="29"/>
    </location>
</feature>
<feature type="transmembrane region" description="Helical" evidence="7">
    <location>
        <begin position="658"/>
        <end position="680"/>
    </location>
</feature>
<dbReference type="PANTHER" id="PTHR21716">
    <property type="entry name" value="TRANSMEMBRANE PROTEIN"/>
    <property type="match status" value="1"/>
</dbReference>
<evidence type="ECO:0000313" key="8">
    <source>
        <dbReference type="EMBL" id="GHP12441.1"/>
    </source>
</evidence>
<evidence type="ECO:0008006" key="10">
    <source>
        <dbReference type="Google" id="ProtNLM"/>
    </source>
</evidence>
<evidence type="ECO:0000313" key="9">
    <source>
        <dbReference type="Proteomes" id="UP000660262"/>
    </source>
</evidence>
<feature type="transmembrane region" description="Helical" evidence="7">
    <location>
        <begin position="337"/>
        <end position="361"/>
    </location>
</feature>
<feature type="region of interest" description="Disordered" evidence="6">
    <location>
        <begin position="213"/>
        <end position="299"/>
    </location>
</feature>
<evidence type="ECO:0000256" key="2">
    <source>
        <dbReference type="ARBA" id="ARBA00009773"/>
    </source>
</evidence>
<comment type="similarity">
    <text evidence="2">Belongs to the autoinducer-2 exporter (AI-2E) (TC 2.A.86) family.</text>
</comment>
<accession>A0A830I403</accession>
<dbReference type="GO" id="GO:0016020">
    <property type="term" value="C:membrane"/>
    <property type="evidence" value="ECO:0007669"/>
    <property type="project" value="UniProtKB-SubCell"/>
</dbReference>
<keyword evidence="9" id="KW-1185">Reference proteome</keyword>
<dbReference type="AlphaFoldDB" id="A0A830I403"/>
<dbReference type="OrthoDB" id="5970161at2759"/>
<evidence type="ECO:0000256" key="1">
    <source>
        <dbReference type="ARBA" id="ARBA00004141"/>
    </source>
</evidence>
<keyword evidence="3 7" id="KW-0812">Transmembrane</keyword>
<evidence type="ECO:0000256" key="7">
    <source>
        <dbReference type="SAM" id="Phobius"/>
    </source>
</evidence>
<evidence type="ECO:0000256" key="3">
    <source>
        <dbReference type="ARBA" id="ARBA00022692"/>
    </source>
</evidence>
<feature type="transmembrane region" description="Helical" evidence="7">
    <location>
        <begin position="623"/>
        <end position="646"/>
    </location>
</feature>
<proteinExistence type="inferred from homology"/>
<evidence type="ECO:0000256" key="5">
    <source>
        <dbReference type="ARBA" id="ARBA00023136"/>
    </source>
</evidence>
<reference evidence="8" key="1">
    <citation type="submission" date="2020-10" db="EMBL/GenBank/DDBJ databases">
        <title>Unveiling of a novel bifunctional photoreceptor, Dualchrome1, isolated from a cosmopolitan green alga.</title>
        <authorList>
            <person name="Suzuki S."/>
            <person name="Kawachi M."/>
        </authorList>
    </citation>
    <scope>NUCLEOTIDE SEQUENCE</scope>
    <source>
        <strain evidence="8">NIES 2893</strain>
    </source>
</reference>
<dbReference type="InterPro" id="IPR002549">
    <property type="entry name" value="AI-2E-like"/>
</dbReference>
<feature type="region of interest" description="Disordered" evidence="6">
    <location>
        <begin position="788"/>
        <end position="807"/>
    </location>
</feature>
<feature type="transmembrane region" description="Helical" evidence="7">
    <location>
        <begin position="735"/>
        <end position="752"/>
    </location>
</feature>
<comment type="caution">
    <text evidence="8">The sequence shown here is derived from an EMBL/GenBank/DDBJ whole genome shotgun (WGS) entry which is preliminary data.</text>
</comment>
<organism evidence="8 9">
    <name type="scientific">Pycnococcus provasolii</name>
    <dbReference type="NCBI Taxonomy" id="41880"/>
    <lineage>
        <taxon>Eukaryota</taxon>
        <taxon>Viridiplantae</taxon>
        <taxon>Chlorophyta</taxon>
        <taxon>Pseudoscourfieldiophyceae</taxon>
        <taxon>Pseudoscourfieldiales</taxon>
        <taxon>Pycnococcaceae</taxon>
        <taxon>Pycnococcus</taxon>
    </lineage>
</organism>
<keyword evidence="5 7" id="KW-0472">Membrane</keyword>
<feature type="transmembrane region" description="Helical" evidence="7">
    <location>
        <begin position="563"/>
        <end position="589"/>
    </location>
</feature>
<feature type="transmembrane region" description="Helical" evidence="7">
    <location>
        <begin position="66"/>
        <end position="87"/>
    </location>
</feature>